<dbReference type="Pfam" id="PF00628">
    <property type="entry name" value="PHD"/>
    <property type="match status" value="1"/>
</dbReference>
<gene>
    <name evidence="19" type="primary">KDM7A</name>
</gene>
<keyword evidence="8" id="KW-0524">Neurogenesis</keyword>
<dbReference type="InterPro" id="IPR011011">
    <property type="entry name" value="Znf_FYVE_PHD"/>
</dbReference>
<evidence type="ECO:0000259" key="18">
    <source>
        <dbReference type="PROSITE" id="PS51184"/>
    </source>
</evidence>
<evidence type="ECO:0000256" key="8">
    <source>
        <dbReference type="ARBA" id="ARBA00022902"/>
    </source>
</evidence>
<evidence type="ECO:0000256" key="13">
    <source>
        <dbReference type="ARBA" id="ARBA00023163"/>
    </source>
</evidence>
<dbReference type="Gene3D" id="2.60.120.650">
    <property type="entry name" value="Cupin"/>
    <property type="match status" value="1"/>
</dbReference>
<evidence type="ECO:0000256" key="2">
    <source>
        <dbReference type="ARBA" id="ARBA00004123"/>
    </source>
</evidence>
<evidence type="ECO:0000259" key="17">
    <source>
        <dbReference type="PROSITE" id="PS50016"/>
    </source>
</evidence>
<reference evidence="19" key="3">
    <citation type="submission" date="2025-09" db="UniProtKB">
        <authorList>
            <consortium name="Ensembl"/>
        </authorList>
    </citation>
    <scope>IDENTIFICATION</scope>
</reference>
<dbReference type="PROSITE" id="PS50016">
    <property type="entry name" value="ZF_PHD_2"/>
    <property type="match status" value="1"/>
</dbReference>
<dbReference type="GeneTree" id="ENSGT00940000158039"/>
<dbReference type="InterPro" id="IPR041070">
    <property type="entry name" value="JHD"/>
</dbReference>
<evidence type="ECO:0000256" key="5">
    <source>
        <dbReference type="ARBA" id="ARBA00022771"/>
    </source>
</evidence>
<dbReference type="Gene3D" id="1.20.58.1360">
    <property type="match status" value="1"/>
</dbReference>
<sequence>MLPHVFLRVKNYQNLGYKCMMWLRSEVSGRKMAAAPLYCVCRQPYDVSRFMIECDICKDWFHGSCVQVEEHHAVDIDVYHCPNCDVKHGPSLMKKRNNWHRHDYTEPDDGSQPVQAGTSVFIKKLQNRTFPSADELLIRMRGEQVTPRYLERHGFNYPLVITEMEGLGLKLPPPTFSVKDVEQYVGGDKVIDVIDVARQADSKMKLSEFIKYFTKPHRPKVLNLISLEFSDTKMSELVEVPDVAKKMSWVENYWPDESFFPKPFVQKYCLMGVKDSYTDFHIDFGGTSVWYHVLWGEKIFYLIKPSPTNLALYEAWSSSPNQSEVFFGDKVEKCYKCVVPQGTTLLIPTGWIHAVLTSQDCMAFGGNFLHNLNIGMQLRCYEMERRLKTPDLFKFPYFEAICWYVAKNLLEMLKELREDNCPPSTYIVDGVKALIGALRTWLKREVTEPTSEVPDNIRPNHLIKELTKEIRYLEDESVSGSKPVKSQGYGLSSGMNGCLTTRSLERLCQARRARRAARRLREQQGQAPKLPSNLDILERHTRDVLKRLEVGPLEEVSKKERMAGGAALEKTFLQNRCDSFLSSLHRTQRFVPRFTENSTKCRLHQQQERPTSPSTEEAIQGMLSMAGLLCSSKAEEERSLQELQGDKSPMDSQGNSSSEAWDNQGLPSPETDYQYCDPSMSPPLHPSKRHAPNPPPISNQATKGKRPKKGMATAKQRLGKILKLNRHSRVFV</sequence>
<dbReference type="SMART" id="SM00558">
    <property type="entry name" value="JmjC"/>
    <property type="match status" value="1"/>
</dbReference>
<proteinExistence type="inferred from homology"/>
<dbReference type="PANTHER" id="PTHR23123">
    <property type="entry name" value="PHD/F-BOX CONTAINING PROTEIN"/>
    <property type="match status" value="1"/>
</dbReference>
<dbReference type="InterPro" id="IPR001965">
    <property type="entry name" value="Znf_PHD"/>
</dbReference>
<dbReference type="GO" id="GO:0007420">
    <property type="term" value="P:brain development"/>
    <property type="evidence" value="ECO:0007669"/>
    <property type="project" value="UniProtKB-ARBA"/>
</dbReference>
<dbReference type="InterPro" id="IPR003347">
    <property type="entry name" value="JmjC_dom"/>
</dbReference>
<evidence type="ECO:0000313" key="19">
    <source>
        <dbReference type="Ensembl" id="ENSNFUP00015012918.1"/>
    </source>
</evidence>
<evidence type="ECO:0000256" key="9">
    <source>
        <dbReference type="ARBA" id="ARBA00022964"/>
    </source>
</evidence>
<evidence type="ECO:0000313" key="20">
    <source>
        <dbReference type="Proteomes" id="UP000694548"/>
    </source>
</evidence>
<dbReference type="GO" id="GO:0008270">
    <property type="term" value="F:zinc ion binding"/>
    <property type="evidence" value="ECO:0007669"/>
    <property type="project" value="UniProtKB-KW"/>
</dbReference>
<keyword evidence="14" id="KW-0539">Nucleus</keyword>
<dbReference type="Proteomes" id="UP000694548">
    <property type="component" value="Chromosome sgr01"/>
</dbReference>
<keyword evidence="7" id="KW-0156">Chromatin regulator</keyword>
<keyword evidence="13" id="KW-0804">Transcription</keyword>
<evidence type="ECO:0000256" key="4">
    <source>
        <dbReference type="ARBA" id="ARBA00022723"/>
    </source>
</evidence>
<dbReference type="FunFam" id="2.60.120.650:FF:000021">
    <property type="entry name" value="Lysine-specific demethylase 7A"/>
    <property type="match status" value="1"/>
</dbReference>
<feature type="domain" description="JmjC" evidence="18">
    <location>
        <begin position="229"/>
        <end position="385"/>
    </location>
</feature>
<keyword evidence="11" id="KW-0408">Iron</keyword>
<dbReference type="PROSITE" id="PS51184">
    <property type="entry name" value="JMJC"/>
    <property type="match status" value="1"/>
</dbReference>
<keyword evidence="20" id="KW-1185">Reference proteome</keyword>
<dbReference type="PROSITE" id="PS01359">
    <property type="entry name" value="ZF_PHD_1"/>
    <property type="match status" value="1"/>
</dbReference>
<dbReference type="AlphaFoldDB" id="A0A8C6KZR6"/>
<dbReference type="Pfam" id="PF17811">
    <property type="entry name" value="JHD"/>
    <property type="match status" value="1"/>
</dbReference>
<keyword evidence="10" id="KW-0560">Oxidoreductase</keyword>
<dbReference type="SUPFAM" id="SSF57903">
    <property type="entry name" value="FYVE/PHD zinc finger"/>
    <property type="match status" value="1"/>
</dbReference>
<feature type="domain" description="PHD-type" evidence="17">
    <location>
        <begin position="36"/>
        <end position="87"/>
    </location>
</feature>
<evidence type="ECO:0000256" key="16">
    <source>
        <dbReference type="SAM" id="MobiDB-lite"/>
    </source>
</evidence>
<evidence type="ECO:0000256" key="3">
    <source>
        <dbReference type="ARBA" id="ARBA00006942"/>
    </source>
</evidence>
<feature type="compositionally biased region" description="Polar residues" evidence="16">
    <location>
        <begin position="650"/>
        <end position="661"/>
    </location>
</feature>
<keyword evidence="6" id="KW-0862">Zinc</keyword>
<feature type="compositionally biased region" description="Basic and acidic residues" evidence="16">
    <location>
        <begin position="633"/>
        <end position="649"/>
    </location>
</feature>
<evidence type="ECO:0000256" key="10">
    <source>
        <dbReference type="ARBA" id="ARBA00023002"/>
    </source>
</evidence>
<dbReference type="Ensembl" id="ENSNFUT00015013569.1">
    <property type="protein sequence ID" value="ENSNFUP00015012918.1"/>
    <property type="gene ID" value="ENSNFUG00015006317.1"/>
</dbReference>
<evidence type="ECO:0000256" key="7">
    <source>
        <dbReference type="ARBA" id="ARBA00022853"/>
    </source>
</evidence>
<accession>A0A8C6KZR6</accession>
<dbReference type="InterPro" id="IPR019786">
    <property type="entry name" value="Zinc_finger_PHD-type_CS"/>
</dbReference>
<keyword evidence="9" id="KW-0223">Dioxygenase</keyword>
<comment type="similarity">
    <text evidence="3">Belongs to the JHDM1 histone demethylase family. JHDM1D subfamily.</text>
</comment>
<evidence type="ECO:0000256" key="6">
    <source>
        <dbReference type="ARBA" id="ARBA00022833"/>
    </source>
</evidence>
<dbReference type="Pfam" id="PF02373">
    <property type="entry name" value="JmjC"/>
    <property type="match status" value="1"/>
</dbReference>
<comment type="subcellular location">
    <subcellularLocation>
        <location evidence="2">Nucleus</location>
    </subcellularLocation>
</comment>
<dbReference type="CDD" id="cd15640">
    <property type="entry name" value="PHD_KDM7"/>
    <property type="match status" value="1"/>
</dbReference>
<reference evidence="19" key="2">
    <citation type="submission" date="2025-08" db="UniProtKB">
        <authorList>
            <consortium name="Ensembl"/>
        </authorList>
    </citation>
    <scope>IDENTIFICATION</scope>
</reference>
<dbReference type="InterPro" id="IPR019787">
    <property type="entry name" value="Znf_PHD-finger"/>
</dbReference>
<evidence type="ECO:0000256" key="12">
    <source>
        <dbReference type="ARBA" id="ARBA00023015"/>
    </source>
</evidence>
<evidence type="ECO:0000256" key="14">
    <source>
        <dbReference type="ARBA" id="ARBA00023242"/>
    </source>
</evidence>
<keyword evidence="12" id="KW-0805">Transcription regulation</keyword>
<dbReference type="InterPro" id="IPR050690">
    <property type="entry name" value="JHDM1_Histone_Demethylase"/>
</dbReference>
<evidence type="ECO:0000256" key="1">
    <source>
        <dbReference type="ARBA" id="ARBA00001954"/>
    </source>
</evidence>
<dbReference type="FunFam" id="3.30.40.10:FF:000193">
    <property type="entry name" value="lysine-specific demethylase PHF2 isoform X1"/>
    <property type="match status" value="1"/>
</dbReference>
<organism evidence="19 20">
    <name type="scientific">Nothobranchius furzeri</name>
    <name type="common">Turquoise killifish</name>
    <dbReference type="NCBI Taxonomy" id="105023"/>
    <lineage>
        <taxon>Eukaryota</taxon>
        <taxon>Metazoa</taxon>
        <taxon>Chordata</taxon>
        <taxon>Craniata</taxon>
        <taxon>Vertebrata</taxon>
        <taxon>Euteleostomi</taxon>
        <taxon>Actinopterygii</taxon>
        <taxon>Neopterygii</taxon>
        <taxon>Teleostei</taxon>
        <taxon>Neoteleostei</taxon>
        <taxon>Acanthomorphata</taxon>
        <taxon>Ovalentaria</taxon>
        <taxon>Atherinomorphae</taxon>
        <taxon>Cyprinodontiformes</taxon>
        <taxon>Nothobranchiidae</taxon>
        <taxon>Nothobranchius</taxon>
    </lineage>
</organism>
<dbReference type="SMART" id="SM00249">
    <property type="entry name" value="PHD"/>
    <property type="match status" value="1"/>
</dbReference>
<evidence type="ECO:0000256" key="15">
    <source>
        <dbReference type="PROSITE-ProRule" id="PRU00146"/>
    </source>
</evidence>
<dbReference type="GO" id="GO:0005634">
    <property type="term" value="C:nucleus"/>
    <property type="evidence" value="ECO:0007669"/>
    <property type="project" value="UniProtKB-SubCell"/>
</dbReference>
<name>A0A8C6KZR6_NOTFU</name>
<keyword evidence="4" id="KW-0479">Metal-binding</keyword>
<dbReference type="SUPFAM" id="SSF51197">
    <property type="entry name" value="Clavaminate synthase-like"/>
    <property type="match status" value="1"/>
</dbReference>
<evidence type="ECO:0000256" key="11">
    <source>
        <dbReference type="ARBA" id="ARBA00023004"/>
    </source>
</evidence>
<comment type="cofactor">
    <cofactor evidence="1">
        <name>Fe(2+)</name>
        <dbReference type="ChEBI" id="CHEBI:29033"/>
    </cofactor>
</comment>
<dbReference type="GO" id="GO:0032454">
    <property type="term" value="F:histone H3K9 demethylase activity"/>
    <property type="evidence" value="ECO:0007669"/>
    <property type="project" value="UniProtKB-ARBA"/>
</dbReference>
<reference evidence="19" key="1">
    <citation type="submission" date="2014-08" db="EMBL/GenBank/DDBJ databases">
        <authorList>
            <person name="Senf B."/>
            <person name="Petzold A."/>
            <person name="Downie B.R."/>
            <person name="Koch P."/>
            <person name="Platzer M."/>
        </authorList>
    </citation>
    <scope>NUCLEOTIDE SEQUENCE [LARGE SCALE GENOMIC DNA]</scope>
    <source>
        <strain evidence="19">GRZ</strain>
    </source>
</reference>
<feature type="region of interest" description="Disordered" evidence="16">
    <location>
        <begin position="633"/>
        <end position="717"/>
    </location>
</feature>
<protein>
    <submittedName>
        <fullName evidence="19">Lysine demethylase 7A</fullName>
    </submittedName>
</protein>
<keyword evidence="5 15" id="KW-0863">Zinc-finger</keyword>
<dbReference type="GO" id="GO:0071558">
    <property type="term" value="F:histone H3K27me2/H3K27me3 demethylase activity"/>
    <property type="evidence" value="ECO:0007669"/>
    <property type="project" value="UniProtKB-ARBA"/>
</dbReference>